<feature type="region of interest" description="Disordered" evidence="4">
    <location>
        <begin position="74"/>
        <end position="96"/>
    </location>
</feature>
<evidence type="ECO:0000256" key="2">
    <source>
        <dbReference type="ARBA" id="ARBA00022490"/>
    </source>
</evidence>
<keyword evidence="2" id="KW-0963">Cytoplasm</keyword>
<dbReference type="GO" id="GO:0005737">
    <property type="term" value="C:cytoplasm"/>
    <property type="evidence" value="ECO:0007669"/>
    <property type="project" value="UniProtKB-SubCell"/>
</dbReference>
<dbReference type="InterPro" id="IPR052196">
    <property type="entry name" value="Bact_Kbp"/>
</dbReference>
<keyword evidence="7" id="KW-1185">Reference proteome</keyword>
<evidence type="ECO:0000256" key="4">
    <source>
        <dbReference type="SAM" id="MobiDB-lite"/>
    </source>
</evidence>
<dbReference type="PANTHER" id="PTHR34700:SF4">
    <property type="entry name" value="PHAGE-LIKE ELEMENT PBSX PROTEIN XKDP"/>
    <property type="match status" value="1"/>
</dbReference>
<dbReference type="Gene3D" id="3.10.350.10">
    <property type="entry name" value="LysM domain"/>
    <property type="match status" value="1"/>
</dbReference>
<dbReference type="EMBL" id="QQAH01000015">
    <property type="protein sequence ID" value="RDD80692.1"/>
    <property type="molecule type" value="Genomic_DNA"/>
</dbReference>
<evidence type="ECO:0000256" key="3">
    <source>
        <dbReference type="ARBA" id="ARBA00072219"/>
    </source>
</evidence>
<evidence type="ECO:0000259" key="5">
    <source>
        <dbReference type="PROSITE" id="PS51782"/>
    </source>
</evidence>
<dbReference type="CDD" id="cd00118">
    <property type="entry name" value="LysM"/>
    <property type="match status" value="1"/>
</dbReference>
<dbReference type="AlphaFoldDB" id="A0A369UIW9"/>
<dbReference type="SMART" id="SM00257">
    <property type="entry name" value="LysM"/>
    <property type="match status" value="1"/>
</dbReference>
<gene>
    <name evidence="6" type="ORF">DVJ77_15785</name>
</gene>
<dbReference type="RefSeq" id="WP_114846475.1">
    <property type="nucleotide sequence ID" value="NZ_JBHSPE010000002.1"/>
</dbReference>
<dbReference type="OrthoDB" id="370541at2"/>
<evidence type="ECO:0000256" key="1">
    <source>
        <dbReference type="ARBA" id="ARBA00004496"/>
    </source>
</evidence>
<dbReference type="PROSITE" id="PS51782">
    <property type="entry name" value="LYSM"/>
    <property type="match status" value="1"/>
</dbReference>
<dbReference type="SUPFAM" id="SSF54106">
    <property type="entry name" value="LysM domain"/>
    <property type="match status" value="1"/>
</dbReference>
<dbReference type="PANTHER" id="PTHR34700">
    <property type="entry name" value="POTASSIUM BINDING PROTEIN KBP"/>
    <property type="match status" value="1"/>
</dbReference>
<comment type="subcellular location">
    <subcellularLocation>
        <location evidence="1">Cytoplasm</location>
    </subcellularLocation>
</comment>
<dbReference type="FunFam" id="3.10.350.10:FF:000001">
    <property type="entry name" value="Peptidoglycan-binding protein LysM"/>
    <property type="match status" value="1"/>
</dbReference>
<feature type="compositionally biased region" description="Basic and acidic residues" evidence="4">
    <location>
        <begin position="74"/>
        <end position="85"/>
    </location>
</feature>
<feature type="domain" description="LysM" evidence="5">
    <location>
        <begin position="43"/>
        <end position="92"/>
    </location>
</feature>
<name>A0A369UIW9_9GAMM</name>
<accession>A0A369UIW9</accession>
<dbReference type="InterPro" id="IPR036779">
    <property type="entry name" value="LysM_dom_sf"/>
</dbReference>
<feature type="region of interest" description="Disordered" evidence="4">
    <location>
        <begin position="1"/>
        <end position="38"/>
    </location>
</feature>
<comment type="caution">
    <text evidence="6">The sequence shown here is derived from an EMBL/GenBank/DDBJ whole genome shotgun (WGS) entry which is preliminary data.</text>
</comment>
<sequence length="96" mass="10077">MGNETEKPDFSNVQGGAESAPAAAPDFSNVQGGSASAPAAGVQTYTVVPGDSLSKIAKQVYGNANDWKRIFEANRDQLSDPDRIKPGQILTIPTDQ</sequence>
<dbReference type="Pfam" id="PF01476">
    <property type="entry name" value="LysM"/>
    <property type="match status" value="1"/>
</dbReference>
<reference evidence="6 7" key="1">
    <citation type="submission" date="2018-07" db="EMBL/GenBank/DDBJ databases">
        <title>Dyella tabacisoli L4-6T, whole genome shotgun sequence.</title>
        <authorList>
            <person name="Zhou X.-K."/>
            <person name="Li W.-J."/>
            <person name="Duan Y.-Q."/>
        </authorList>
    </citation>
    <scope>NUCLEOTIDE SEQUENCE [LARGE SCALE GENOMIC DNA]</scope>
    <source>
        <strain evidence="6 7">L4-6</strain>
    </source>
</reference>
<protein>
    <recommendedName>
        <fullName evidence="3">Potassium binding protein Kbp</fullName>
    </recommendedName>
</protein>
<evidence type="ECO:0000313" key="7">
    <source>
        <dbReference type="Proteomes" id="UP000253782"/>
    </source>
</evidence>
<dbReference type="Proteomes" id="UP000253782">
    <property type="component" value="Unassembled WGS sequence"/>
</dbReference>
<organism evidence="6 7">
    <name type="scientific">Dyella tabacisoli</name>
    <dbReference type="NCBI Taxonomy" id="2282381"/>
    <lineage>
        <taxon>Bacteria</taxon>
        <taxon>Pseudomonadati</taxon>
        <taxon>Pseudomonadota</taxon>
        <taxon>Gammaproteobacteria</taxon>
        <taxon>Lysobacterales</taxon>
        <taxon>Rhodanobacteraceae</taxon>
        <taxon>Dyella</taxon>
    </lineage>
</organism>
<evidence type="ECO:0000313" key="6">
    <source>
        <dbReference type="EMBL" id="RDD80692.1"/>
    </source>
</evidence>
<dbReference type="InterPro" id="IPR018392">
    <property type="entry name" value="LysM"/>
</dbReference>
<proteinExistence type="predicted"/>